<dbReference type="AlphaFoldDB" id="A0A836I427"/>
<organism evidence="2 3">
    <name type="scientific">Leishmania orientalis</name>
    <dbReference type="NCBI Taxonomy" id="2249476"/>
    <lineage>
        <taxon>Eukaryota</taxon>
        <taxon>Discoba</taxon>
        <taxon>Euglenozoa</taxon>
        <taxon>Kinetoplastea</taxon>
        <taxon>Metakinetoplastina</taxon>
        <taxon>Trypanosomatida</taxon>
        <taxon>Trypanosomatidae</taxon>
        <taxon>Leishmaniinae</taxon>
        <taxon>Leishmania</taxon>
    </lineage>
</organism>
<reference evidence="3" key="1">
    <citation type="journal article" date="2021" name="Microbiol. Resour. Announc.">
        <title>LGAAP: Leishmaniinae Genome Assembly and Annotation Pipeline.</title>
        <authorList>
            <person name="Almutairi H."/>
            <person name="Urbaniak M.D."/>
            <person name="Bates M.D."/>
            <person name="Jariyapan N."/>
            <person name="Kwakye-Nuako G."/>
            <person name="Thomaz-Soccol V."/>
            <person name="Al-Salem W.S."/>
            <person name="Dillon R.J."/>
            <person name="Bates P.A."/>
            <person name="Gatherer D."/>
        </authorList>
    </citation>
    <scope>NUCLEOTIDE SEQUENCE [LARGE SCALE GENOMIC DNA]</scope>
</reference>
<accession>A0A836I427</accession>
<dbReference type="Proteomes" id="UP000674143">
    <property type="component" value="Unassembled WGS sequence"/>
</dbReference>
<feature type="region of interest" description="Disordered" evidence="1">
    <location>
        <begin position="294"/>
        <end position="314"/>
    </location>
</feature>
<dbReference type="GeneID" id="92364033"/>
<protein>
    <submittedName>
        <fullName evidence="2">Uncharacterized protein</fullName>
    </submittedName>
</protein>
<reference evidence="3" key="2">
    <citation type="journal article" date="2021" name="Sci. Data">
        <title>Chromosome-scale genome sequencing, assembly and annotation of six genomes from subfamily Leishmaniinae.</title>
        <authorList>
            <person name="Almutairi H."/>
            <person name="Urbaniak M.D."/>
            <person name="Bates M.D."/>
            <person name="Jariyapan N."/>
            <person name="Kwakye-Nuako G."/>
            <person name="Thomaz Soccol V."/>
            <person name="Al-Salem W.S."/>
            <person name="Dillon R.J."/>
            <person name="Bates P.A."/>
            <person name="Gatherer D."/>
        </authorList>
    </citation>
    <scope>NUCLEOTIDE SEQUENCE [LARGE SCALE GENOMIC DNA]</scope>
</reference>
<feature type="region of interest" description="Disordered" evidence="1">
    <location>
        <begin position="677"/>
        <end position="702"/>
    </location>
</feature>
<evidence type="ECO:0000256" key="1">
    <source>
        <dbReference type="SAM" id="MobiDB-lite"/>
    </source>
</evidence>
<feature type="compositionally biased region" description="Basic and acidic residues" evidence="1">
    <location>
        <begin position="105"/>
        <end position="121"/>
    </location>
</feature>
<evidence type="ECO:0000313" key="2">
    <source>
        <dbReference type="EMBL" id="KAG5488005.1"/>
    </source>
</evidence>
<name>A0A836I427_9TRYP</name>
<feature type="compositionally biased region" description="Low complexity" evidence="1">
    <location>
        <begin position="451"/>
        <end position="470"/>
    </location>
</feature>
<feature type="compositionally biased region" description="Basic and acidic residues" evidence="1">
    <location>
        <begin position="685"/>
        <end position="695"/>
    </location>
</feature>
<evidence type="ECO:0000313" key="3">
    <source>
        <dbReference type="Proteomes" id="UP000674143"/>
    </source>
</evidence>
<keyword evidence="3" id="KW-1185">Reference proteome</keyword>
<dbReference type="RefSeq" id="XP_067066132.1">
    <property type="nucleotide sequence ID" value="XM_067210099.1"/>
</dbReference>
<gene>
    <name evidence="2" type="ORF">LSCM4_08229</name>
</gene>
<comment type="caution">
    <text evidence="2">The sequence shown here is derived from an EMBL/GenBank/DDBJ whole genome shotgun (WGS) entry which is preliminary data.</text>
</comment>
<proteinExistence type="predicted"/>
<sequence>MSARRPYPSRGLKRDERAKALFAAVNPSSIALTTAASRIVRWWPLASMHRGSPLRLCGGYPRCSEAPALWCQRLWIKAAPPLARSTAAEHTSRTSNLKKPPRGGHGGEHSARRLDSNRDEAECTASYPHHPDVHTGIFQSQHIKPFPVRAAIDIGTGGVASLCIARVDAAVGAIQKLLYQTQLPLHLEALPASMSSPPSPLSPSSPFALSERTIDDIKNKMRILQGAMRRNTFEGLSERAAVLSWPLCLARNAGQLAAQLTKEFKVDVRVLGANFEVEWPPTVARLMAGKGISKPEAADGGSTSHQNVRDNDARQSAESALKSLLCAAARASTAAELGKRRRNAAAQLPSLSAASSSAMDPRTQLDTLAFLAHAAVSQCVAPQRLLVLHEDPQRGLRLLGLGTSAADDIADLIADATSLEERQKLCAIAHGPGLSLIEPGEVPSRDSSVFAAANASQRRQASLSPTSSSRRASKGGVDGASGDAAAAAASRMRLVEHPLPVDVASAHRYCITQVQRRPLESYSLHASSPNPLLADEFAALRGLLVGMMQPTLPAWVRRKSQLGGVLCGTSHNGGLLNVAARVSQQTHVSLEHLEVHAQHHFCGLTDVLLAESFPNPLLVLPSAALAAAVLRSLESPRITYLPEVNVAAALLVQPSLWLHARAAEVRARLARDPFHKSATAAQRGRTFDRPHRKENPTAAPAATWVKEGRWNPLSLKESMRGT</sequence>
<dbReference type="KEGG" id="loi:92364033"/>
<dbReference type="EMBL" id="JAFHLR010000003">
    <property type="protein sequence ID" value="KAG5488005.1"/>
    <property type="molecule type" value="Genomic_DNA"/>
</dbReference>
<feature type="region of interest" description="Disordered" evidence="1">
    <location>
        <begin position="451"/>
        <end position="481"/>
    </location>
</feature>
<feature type="region of interest" description="Disordered" evidence="1">
    <location>
        <begin position="85"/>
        <end position="126"/>
    </location>
</feature>